<organism evidence="1 2">
    <name type="scientific">Pseudomonas linyingensis</name>
    <dbReference type="NCBI Taxonomy" id="915471"/>
    <lineage>
        <taxon>Bacteria</taxon>
        <taxon>Pseudomonadati</taxon>
        <taxon>Pseudomonadota</taxon>
        <taxon>Gammaproteobacteria</taxon>
        <taxon>Pseudomonadales</taxon>
        <taxon>Pseudomonadaceae</taxon>
        <taxon>Pseudomonas</taxon>
    </lineage>
</organism>
<proteinExistence type="predicted"/>
<keyword evidence="2" id="KW-1185">Reference proteome</keyword>
<name>A0A1H7BAG3_9PSED</name>
<dbReference type="RefSeq" id="WP_090312748.1">
    <property type="nucleotide sequence ID" value="NZ_FNZE01000015.1"/>
</dbReference>
<dbReference type="OrthoDB" id="6887140at2"/>
<dbReference type="Proteomes" id="UP000242930">
    <property type="component" value="Unassembled WGS sequence"/>
</dbReference>
<reference evidence="2" key="1">
    <citation type="submission" date="2016-10" db="EMBL/GenBank/DDBJ databases">
        <authorList>
            <person name="Varghese N."/>
            <person name="Submissions S."/>
        </authorList>
    </citation>
    <scope>NUCLEOTIDE SEQUENCE [LARGE SCALE GENOMIC DNA]</scope>
    <source>
        <strain evidence="2">LMG 25967</strain>
    </source>
</reference>
<dbReference type="EMBL" id="FNZE01000015">
    <property type="protein sequence ID" value="SEJ71320.1"/>
    <property type="molecule type" value="Genomic_DNA"/>
</dbReference>
<accession>A0A1H7BAG3</accession>
<protein>
    <submittedName>
        <fullName evidence="1">Uncharacterized protein</fullName>
    </submittedName>
</protein>
<gene>
    <name evidence="1" type="ORF">SAMN05216201_11524</name>
</gene>
<evidence type="ECO:0000313" key="1">
    <source>
        <dbReference type="EMBL" id="SEJ71320.1"/>
    </source>
</evidence>
<sequence length="129" mass="14234">MLSNHDQLLHALSTPQLDAARKHSGNRGNRVVELEVAAWLHLPGLSNLPVSLIVSYLDGDQSREVPIDHGRIDPQQRILLSGVARLPLQKALEGVELRLRCAVVPHSIKVEDIFVQPIEPAPSRQLNIA</sequence>
<evidence type="ECO:0000313" key="2">
    <source>
        <dbReference type="Proteomes" id="UP000242930"/>
    </source>
</evidence>
<dbReference type="AlphaFoldDB" id="A0A1H7BAG3"/>